<gene>
    <name evidence="1" type="ORF">ACOLOM_LOCUS11191</name>
</gene>
<keyword evidence="2" id="KW-1185">Reference proteome</keyword>
<evidence type="ECO:0000313" key="1">
    <source>
        <dbReference type="EMBL" id="CAG8722241.1"/>
    </source>
</evidence>
<name>A0ACA9PSV9_9GLOM</name>
<proteinExistence type="predicted"/>
<protein>
    <submittedName>
        <fullName evidence="1">4554_t:CDS:1</fullName>
    </submittedName>
</protein>
<sequence>TPEVVFDMRTLLNGEMPAIFRELKAVSIPDGTAQPWIAHWDRELYSVGRPIDIRWKETGHSPEPPPHTPLPSTSNVDPPE</sequence>
<organism evidence="1 2">
    <name type="scientific">Acaulospora colombiana</name>
    <dbReference type="NCBI Taxonomy" id="27376"/>
    <lineage>
        <taxon>Eukaryota</taxon>
        <taxon>Fungi</taxon>
        <taxon>Fungi incertae sedis</taxon>
        <taxon>Mucoromycota</taxon>
        <taxon>Glomeromycotina</taxon>
        <taxon>Glomeromycetes</taxon>
        <taxon>Diversisporales</taxon>
        <taxon>Acaulosporaceae</taxon>
        <taxon>Acaulospora</taxon>
    </lineage>
</organism>
<dbReference type="Proteomes" id="UP000789525">
    <property type="component" value="Unassembled WGS sequence"/>
</dbReference>
<feature type="non-terminal residue" evidence="1">
    <location>
        <position position="1"/>
    </location>
</feature>
<comment type="caution">
    <text evidence="1">The sequence shown here is derived from an EMBL/GenBank/DDBJ whole genome shotgun (WGS) entry which is preliminary data.</text>
</comment>
<evidence type="ECO:0000313" key="2">
    <source>
        <dbReference type="Proteomes" id="UP000789525"/>
    </source>
</evidence>
<dbReference type="EMBL" id="CAJVPT010039218">
    <property type="protein sequence ID" value="CAG8722241.1"/>
    <property type="molecule type" value="Genomic_DNA"/>
</dbReference>
<accession>A0ACA9PSV9</accession>
<reference evidence="1" key="1">
    <citation type="submission" date="2021-06" db="EMBL/GenBank/DDBJ databases">
        <authorList>
            <person name="Kallberg Y."/>
            <person name="Tangrot J."/>
            <person name="Rosling A."/>
        </authorList>
    </citation>
    <scope>NUCLEOTIDE SEQUENCE</scope>
    <source>
        <strain evidence="1">CL356</strain>
    </source>
</reference>